<reference evidence="4 5" key="1">
    <citation type="journal article" date="2010" name="Science">
        <title>Genomic analysis of organismal complexity in the multicellular green alga Volvox carteri.</title>
        <authorList>
            <person name="Prochnik S.E."/>
            <person name="Umen J."/>
            <person name="Nedelcu A.M."/>
            <person name="Hallmann A."/>
            <person name="Miller S.M."/>
            <person name="Nishii I."/>
            <person name="Ferris P."/>
            <person name="Kuo A."/>
            <person name="Mitros T."/>
            <person name="Fritz-Laylin L.K."/>
            <person name="Hellsten U."/>
            <person name="Chapman J."/>
            <person name="Simakov O."/>
            <person name="Rensing S.A."/>
            <person name="Terry A."/>
            <person name="Pangilinan J."/>
            <person name="Kapitonov V."/>
            <person name="Jurka J."/>
            <person name="Salamov A."/>
            <person name="Shapiro H."/>
            <person name="Schmutz J."/>
            <person name="Grimwood J."/>
            <person name="Lindquist E."/>
            <person name="Lucas S."/>
            <person name="Grigoriev I.V."/>
            <person name="Schmitt R."/>
            <person name="Kirk D."/>
            <person name="Rokhsar D.S."/>
        </authorList>
    </citation>
    <scope>NUCLEOTIDE SEQUENCE [LARGE SCALE GENOMIC DNA]</scope>
    <source>
        <strain evidence="5">f. Nagariensis / Eve</strain>
    </source>
</reference>
<feature type="compositionally biased region" description="Polar residues" evidence="2">
    <location>
        <begin position="1144"/>
        <end position="1158"/>
    </location>
</feature>
<keyword evidence="5" id="KW-1185">Reference proteome</keyword>
<feature type="region of interest" description="Disordered" evidence="2">
    <location>
        <begin position="1051"/>
        <end position="1289"/>
    </location>
</feature>
<dbReference type="PANTHER" id="PTHR48010">
    <property type="entry name" value="OS05G0588300 PROTEIN"/>
    <property type="match status" value="1"/>
</dbReference>
<feature type="transmembrane region" description="Helical" evidence="3">
    <location>
        <begin position="1384"/>
        <end position="1402"/>
    </location>
</feature>
<feature type="transmembrane region" description="Helical" evidence="3">
    <location>
        <begin position="675"/>
        <end position="692"/>
    </location>
</feature>
<dbReference type="InterPro" id="IPR050994">
    <property type="entry name" value="At_inactive_RLKs"/>
</dbReference>
<dbReference type="RefSeq" id="XP_002947585.1">
    <property type="nucleotide sequence ID" value="XM_002947539.1"/>
</dbReference>
<organism evidence="5">
    <name type="scientific">Volvox carteri f. nagariensis</name>
    <dbReference type="NCBI Taxonomy" id="3068"/>
    <lineage>
        <taxon>Eukaryota</taxon>
        <taxon>Viridiplantae</taxon>
        <taxon>Chlorophyta</taxon>
        <taxon>core chlorophytes</taxon>
        <taxon>Chlorophyceae</taxon>
        <taxon>CS clade</taxon>
        <taxon>Chlamydomonadales</taxon>
        <taxon>Volvocaceae</taxon>
        <taxon>Volvox</taxon>
    </lineage>
</organism>
<dbReference type="GeneID" id="9620600"/>
<dbReference type="GO" id="GO:0005930">
    <property type="term" value="C:axoneme"/>
    <property type="evidence" value="ECO:0007669"/>
    <property type="project" value="UniProtKB-SubCell"/>
</dbReference>
<feature type="transmembrane region" description="Helical" evidence="3">
    <location>
        <begin position="448"/>
        <end position="471"/>
    </location>
</feature>
<name>D8TMF8_VOLCA</name>
<feature type="region of interest" description="Disordered" evidence="2">
    <location>
        <begin position="707"/>
        <end position="782"/>
    </location>
</feature>
<dbReference type="STRING" id="3068.D8TMF8"/>
<feature type="transmembrane region" description="Helical" evidence="3">
    <location>
        <begin position="634"/>
        <end position="655"/>
    </location>
</feature>
<dbReference type="SUPFAM" id="SSF52058">
    <property type="entry name" value="L domain-like"/>
    <property type="match status" value="1"/>
</dbReference>
<evidence type="ECO:0000256" key="1">
    <source>
        <dbReference type="ARBA" id="ARBA00004430"/>
    </source>
</evidence>
<keyword evidence="3" id="KW-1133">Transmembrane helix</keyword>
<evidence type="ECO:0000256" key="3">
    <source>
        <dbReference type="SAM" id="Phobius"/>
    </source>
</evidence>
<evidence type="ECO:0000313" key="4">
    <source>
        <dbReference type="EMBL" id="EFJ51118.1"/>
    </source>
</evidence>
<evidence type="ECO:0000313" key="5">
    <source>
        <dbReference type="Proteomes" id="UP000001058"/>
    </source>
</evidence>
<dbReference type="Gene3D" id="3.80.10.10">
    <property type="entry name" value="Ribonuclease Inhibitor"/>
    <property type="match status" value="1"/>
</dbReference>
<dbReference type="EMBL" id="GL378328">
    <property type="protein sequence ID" value="EFJ51118.1"/>
    <property type="molecule type" value="Genomic_DNA"/>
</dbReference>
<feature type="transmembrane region" description="Helical" evidence="3">
    <location>
        <begin position="1408"/>
        <end position="1433"/>
    </location>
</feature>
<feature type="compositionally biased region" description="Low complexity" evidence="2">
    <location>
        <begin position="1226"/>
        <end position="1241"/>
    </location>
</feature>
<dbReference type="Proteomes" id="UP000001058">
    <property type="component" value="Unassembled WGS sequence"/>
</dbReference>
<comment type="subcellular location">
    <subcellularLocation>
        <location evidence="1">Cytoplasm</location>
        <location evidence="1">Cytoskeleton</location>
        <location evidence="1">Cilium axoneme</location>
    </subcellularLocation>
</comment>
<feature type="compositionally biased region" description="Basic and acidic residues" evidence="2">
    <location>
        <begin position="722"/>
        <end position="740"/>
    </location>
</feature>
<feature type="transmembrane region" description="Helical" evidence="3">
    <location>
        <begin position="1514"/>
        <end position="1536"/>
    </location>
</feature>
<feature type="transmembrane region" description="Helical" evidence="3">
    <location>
        <begin position="1548"/>
        <end position="1574"/>
    </location>
</feature>
<feature type="compositionally biased region" description="Gly residues" evidence="2">
    <location>
        <begin position="870"/>
        <end position="881"/>
    </location>
</feature>
<feature type="compositionally biased region" description="Low complexity" evidence="2">
    <location>
        <begin position="1071"/>
        <end position="1087"/>
    </location>
</feature>
<feature type="transmembrane region" description="Helical" evidence="3">
    <location>
        <begin position="1478"/>
        <end position="1502"/>
    </location>
</feature>
<dbReference type="PANTHER" id="PTHR48010:SF58">
    <property type="entry name" value="RECEPTOR PROTEIN KINASE-LIKE PROTEIN ZAR1"/>
    <property type="match status" value="1"/>
</dbReference>
<protein>
    <submittedName>
        <fullName evidence="4">Uncharacterized protein</fullName>
    </submittedName>
</protein>
<feature type="region of interest" description="Disordered" evidence="2">
    <location>
        <begin position="540"/>
        <end position="563"/>
    </location>
</feature>
<keyword evidence="3" id="KW-0812">Transmembrane</keyword>
<feature type="region of interest" description="Disordered" evidence="2">
    <location>
        <begin position="869"/>
        <end position="903"/>
    </location>
</feature>
<evidence type="ECO:0000256" key="2">
    <source>
        <dbReference type="SAM" id="MobiDB-lite"/>
    </source>
</evidence>
<dbReference type="InParanoid" id="D8TMF8"/>
<sequence>MGEDLRWLIDLEPFPLTSGIQLQDTGLSCIGSSGSGCKWSSATEYINSTGSDTYIYIPLGLEVQAKNITRLLQFGHNVFAGLILRQLKTLSITCTDPVPVFAPYVLQPLIMALAAANTDTGQNATASGTNSSPPPPPPPSSNTNITPANHTSDAAVSNVSTILLAYSRLYRRPNLEPSLLQSLSIQDCALTGQLPPESSWLQLPSLERLDLSRNQLTGPLPATFGPSPPLSYLNLSHNRLSGPLTDSLMRYGGCGRTLDLSYNDIRGTLPDTWLSSACTSYDMNSIGLSAVQRRLLQQEGGPDGGVAKVATSTILASRAAKPLTPVTEGTTPSSYVPTPSLFSASISDAYAFWLSYSTSYMYGSDGCPLLGVAWRESSAGRIYNDTWAGNGTAAALTPFNFTVLLYGNPKLWTPGGHRTGYAIAASRYLSFHIRDNACTIFEPLLDLLWVWGTFGTIALAVLLAAVAHSVLAARKARKRVAPASKAQSRRALGGISWKRSLGQEFAWAAAALQGAGDAPAASRAVAPAAAATVPVSGESAVPLSGPSGQRVGNPMGSGSMRSDDRAREVGTAAEAAGAASPFGSRAGVRGMASLVIVAHARRSVHRLSQYGNNLLGGVEVFGGWLVNDIPWGPVIRAIVTVAVHVGAAFLCYAMSLPQRTEYCTSVRNCGRYLYIVPPALSGLSIGLTLFLMRATRELAASMASRVAASKPDGGGGGSGKPDSAKEVAGDKNVEEDRGSESGENSRGSNPTETEGSRDGTESRQSPETPRRRPSDSAGAVGESWVYGQQPIRGSGVMPPSLNEPQEMVGLAKSLPLYDTRVLPAPEGVADVHSMSSGGLPSPSVIRRNLGVVTANQPSWSDLGRETTTVGLGGRGCRGSGGSVRSPLTPQDHGKERTVSVGAGGPVAESLASPATDNCMDLAAVTAVEAAERQERHNRGGLVGWLYGHGTTLAATSPVGTLLPASPYGLQHHVHGHGAVAGATRASAFLSSSFTLYRPRTYFEPGSSLGSVHDAESQACEALGGCGGTAATAAAATSVPLAVGMDSYAGASSGPGPLAEGRTRQMAVPHTPSSRLQRQSSPSQLRSSSQDRRGWSSTGGASRGGNGDYESSRASSPYGARIRRGDTEEESQDPTIDRGSGDGTARNTSRSFKNSQSRRAASRPGPVSVVHGTSPSGFSPRAVPSPVSPYRGGTRRRSSGDDVDDNDAYVPYSPVEPMRQDRSLVNSASSRGSVRSRAAAEAGPSSPNAQSGQLRGGRLPAQQEFPGSMDSRVKDVPSPMANSPSRRGGPWLEDRLAALATMSASSRVPPSATAAGTWPNPAAATAMGMPGPTPQRHGGGTAHAGGAHTGGAGMPRLKREALRVVNQYLREYALGKKGSGWCARAGRTVLSFIAVLMVYTPLAPLAVPVVLLVALVIVVHSAVSAIVAAIVATWRWCGRRLQNQLHTTSGTAAGCCCCWFRIGEFVGSLRLSINLLVSLHLHVSAWVLCLPLALFTGALYGLGYLWGKDAVPHPWMWLACNSTCLAGVLLLLADLAFRMPAWEYGVCRYPYVVVLRAAAAAGTPVATVTATVAAAEALQDMRR</sequence>
<proteinExistence type="predicted"/>
<keyword evidence="3" id="KW-0472">Membrane</keyword>
<dbReference type="Pfam" id="PF13855">
    <property type="entry name" value="LRR_8"/>
    <property type="match status" value="1"/>
</dbReference>
<dbReference type="InterPro" id="IPR001611">
    <property type="entry name" value="Leu-rich_rpt"/>
</dbReference>
<feature type="region of interest" description="Disordered" evidence="2">
    <location>
        <begin position="121"/>
        <end position="151"/>
    </location>
</feature>
<dbReference type="OrthoDB" id="548545at2759"/>
<dbReference type="InterPro" id="IPR032675">
    <property type="entry name" value="LRR_dom_sf"/>
</dbReference>
<gene>
    <name evidence="4" type="ORF">VOLCADRAFT_116481</name>
</gene>
<accession>D8TMF8</accession>
<dbReference type="KEGG" id="vcn:VOLCADRAFT_116481"/>